<protein>
    <recommendedName>
        <fullName evidence="2">Nucleotidyl transferase AbiEii/AbiGii toxin family protein</fullName>
    </recommendedName>
</protein>
<name>X1T8X1_9ZZZZ</name>
<sequence length="240" mass="28029">TISRPTKDIDFLAKEIKNDPAELEHIFRSITAISCNDGVIFNSSSLISEQIKENADHEGIRIKIDATLSQARKKLQMDIGFGDVIIPRAMQMEFSTLLEEKPPRIKVYSIESIISEKFEAMVKLAMVNSRIKDFYDIYTLSVSYNFRSDRLKKAIESTFQRRKTFIPDNPLVFRSEFHKDEEKQRQWSAFLRKSRLHDVNQGFNEIMERITSFLKPIVDSIKDKNKENKIWDAITGCWKK</sequence>
<organism evidence="1">
    <name type="scientific">marine sediment metagenome</name>
    <dbReference type="NCBI Taxonomy" id="412755"/>
    <lineage>
        <taxon>unclassified sequences</taxon>
        <taxon>metagenomes</taxon>
        <taxon>ecological metagenomes</taxon>
    </lineage>
</organism>
<gene>
    <name evidence="1" type="ORF">S12H4_13311</name>
</gene>
<accession>X1T8X1</accession>
<dbReference type="AlphaFoldDB" id="X1T8X1"/>
<evidence type="ECO:0000313" key="1">
    <source>
        <dbReference type="EMBL" id="GAI87846.1"/>
    </source>
</evidence>
<evidence type="ECO:0008006" key="2">
    <source>
        <dbReference type="Google" id="ProtNLM"/>
    </source>
</evidence>
<dbReference type="EMBL" id="BARW01006340">
    <property type="protein sequence ID" value="GAI87846.1"/>
    <property type="molecule type" value="Genomic_DNA"/>
</dbReference>
<proteinExistence type="predicted"/>
<reference evidence="1" key="1">
    <citation type="journal article" date="2014" name="Front. Microbiol.">
        <title>High frequency of phylogenetically diverse reductive dehalogenase-homologous genes in deep subseafloor sedimentary metagenomes.</title>
        <authorList>
            <person name="Kawai M."/>
            <person name="Futagami T."/>
            <person name="Toyoda A."/>
            <person name="Takaki Y."/>
            <person name="Nishi S."/>
            <person name="Hori S."/>
            <person name="Arai W."/>
            <person name="Tsubouchi T."/>
            <person name="Morono Y."/>
            <person name="Uchiyama I."/>
            <person name="Ito T."/>
            <person name="Fujiyama A."/>
            <person name="Inagaki F."/>
            <person name="Takami H."/>
        </authorList>
    </citation>
    <scope>NUCLEOTIDE SEQUENCE</scope>
    <source>
        <strain evidence="1">Expedition CK06-06</strain>
    </source>
</reference>
<comment type="caution">
    <text evidence="1">The sequence shown here is derived from an EMBL/GenBank/DDBJ whole genome shotgun (WGS) entry which is preliminary data.</text>
</comment>
<dbReference type="Pfam" id="PF08843">
    <property type="entry name" value="AbiEii"/>
    <property type="match status" value="1"/>
</dbReference>
<dbReference type="InterPro" id="IPR014942">
    <property type="entry name" value="AbiEii"/>
</dbReference>
<feature type="non-terminal residue" evidence="1">
    <location>
        <position position="1"/>
    </location>
</feature>